<sequence length="83" mass="9743">MLSTSLLVWLLKLYGSYAFFLAFMLQSSVTLTLGFIAFVSAALLRLRWLRTLQNWRLLGPLQAKQCLVLWREGRHFEVECIRH</sequence>
<evidence type="ECO:0000256" key="1">
    <source>
        <dbReference type="SAM" id="Phobius"/>
    </source>
</evidence>
<keyword evidence="1" id="KW-0812">Transmembrane</keyword>
<comment type="caution">
    <text evidence="2">The sequence shown here is derived from an EMBL/GenBank/DDBJ whole genome shotgun (WGS) entry which is preliminary data.</text>
</comment>
<dbReference type="AlphaFoldDB" id="A0A437Q7Y2"/>
<evidence type="ECO:0000313" key="3">
    <source>
        <dbReference type="Proteomes" id="UP000282818"/>
    </source>
</evidence>
<feature type="transmembrane region" description="Helical" evidence="1">
    <location>
        <begin position="28"/>
        <end position="46"/>
    </location>
</feature>
<reference evidence="2 3" key="1">
    <citation type="submission" date="2019-01" db="EMBL/GenBank/DDBJ databases">
        <authorList>
            <person name="Chen W.-M."/>
        </authorList>
    </citation>
    <scope>NUCLEOTIDE SEQUENCE [LARGE SCALE GENOMIC DNA]</scope>
    <source>
        <strain evidence="2 3">HPM-16</strain>
    </source>
</reference>
<keyword evidence="1" id="KW-0472">Membrane</keyword>
<gene>
    <name evidence="2" type="ORF">EOE65_10085</name>
</gene>
<proteinExistence type="predicted"/>
<organism evidence="2 3">
    <name type="scientific">Neptunomonas marina</name>
    <dbReference type="NCBI Taxonomy" id="1815562"/>
    <lineage>
        <taxon>Bacteria</taxon>
        <taxon>Pseudomonadati</taxon>
        <taxon>Pseudomonadota</taxon>
        <taxon>Gammaproteobacteria</taxon>
        <taxon>Oceanospirillales</taxon>
        <taxon>Oceanospirillaceae</taxon>
        <taxon>Neptunomonas</taxon>
    </lineage>
</organism>
<accession>A0A437Q7Y2</accession>
<dbReference type="Proteomes" id="UP000282818">
    <property type="component" value="Unassembled WGS sequence"/>
</dbReference>
<protein>
    <submittedName>
        <fullName evidence="2">Uncharacterized protein</fullName>
    </submittedName>
</protein>
<keyword evidence="3" id="KW-1185">Reference proteome</keyword>
<evidence type="ECO:0000313" key="2">
    <source>
        <dbReference type="EMBL" id="RVU30655.1"/>
    </source>
</evidence>
<name>A0A437Q7Y2_9GAMM</name>
<dbReference type="RefSeq" id="WP_127694191.1">
    <property type="nucleotide sequence ID" value="NZ_SACQ01000004.1"/>
</dbReference>
<dbReference type="EMBL" id="SACQ01000004">
    <property type="protein sequence ID" value="RVU30655.1"/>
    <property type="molecule type" value="Genomic_DNA"/>
</dbReference>
<keyword evidence="1" id="KW-1133">Transmembrane helix</keyword>